<sequence>MKNFAVLILTLATLNACTSAHLRPVTKGPALMWLGRYDPIESKSLSDVPEQVRLKVLDHLRKRLGPFADRLKFTGVRIVDFDRLAHDEPSSKDYHYEVYAYDLQFEFQMRSVGIDSYTAQIKLRSDGSILQEIDLPAFAESPEKLGFISLEHAASIASSKGYEHKALYPQIVYLEETDSLAWKFQEKIPDDGLVTQSKVIFVSAHNGEVLLKGTSSSITIGDT</sequence>
<evidence type="ECO:0000313" key="2">
    <source>
        <dbReference type="Proteomes" id="UP000515804"/>
    </source>
</evidence>
<reference evidence="1 2" key="1">
    <citation type="submission" date="2020-08" db="EMBL/GenBank/DDBJ databases">
        <title>Genome sequence of Thermomonas carbonis KCTC 42013T.</title>
        <authorList>
            <person name="Hyun D.-W."/>
            <person name="Bae J.-W."/>
        </authorList>
    </citation>
    <scope>NUCLEOTIDE SEQUENCE [LARGE SCALE GENOMIC DNA]</scope>
    <source>
        <strain evidence="1 2">KCTC 42013</strain>
    </source>
</reference>
<dbReference type="RefSeq" id="WP_187551939.1">
    <property type="nucleotide sequence ID" value="NZ_CP060719.1"/>
</dbReference>
<name>A0A7G9SNJ4_9GAMM</name>
<dbReference type="Proteomes" id="UP000515804">
    <property type="component" value="Chromosome"/>
</dbReference>
<gene>
    <name evidence="1" type="ORF">H9L16_12140</name>
</gene>
<proteinExistence type="predicted"/>
<dbReference type="AlphaFoldDB" id="A0A7G9SNJ4"/>
<keyword evidence="2" id="KW-1185">Reference proteome</keyword>
<dbReference type="EMBL" id="CP060719">
    <property type="protein sequence ID" value="QNN69419.1"/>
    <property type="molecule type" value="Genomic_DNA"/>
</dbReference>
<organism evidence="1 2">
    <name type="scientific">Thermomonas carbonis</name>
    <dbReference type="NCBI Taxonomy" id="1463158"/>
    <lineage>
        <taxon>Bacteria</taxon>
        <taxon>Pseudomonadati</taxon>
        <taxon>Pseudomonadota</taxon>
        <taxon>Gammaproteobacteria</taxon>
        <taxon>Lysobacterales</taxon>
        <taxon>Lysobacteraceae</taxon>
        <taxon>Thermomonas</taxon>
    </lineage>
</organism>
<dbReference type="KEGG" id="tcn:H9L16_12140"/>
<evidence type="ECO:0000313" key="1">
    <source>
        <dbReference type="EMBL" id="QNN69419.1"/>
    </source>
</evidence>
<accession>A0A7G9SNJ4</accession>
<protein>
    <submittedName>
        <fullName evidence="1">Uncharacterized protein</fullName>
    </submittedName>
</protein>